<evidence type="ECO:0000313" key="2">
    <source>
        <dbReference type="EMBL" id="NYI90061.1"/>
    </source>
</evidence>
<proteinExistence type="predicted"/>
<feature type="region of interest" description="Disordered" evidence="1">
    <location>
        <begin position="64"/>
        <end position="103"/>
    </location>
</feature>
<accession>A0A853B5P8</accession>
<gene>
    <name evidence="2" type="ORF">HNR02_003384</name>
</gene>
<evidence type="ECO:0000313" key="3">
    <source>
        <dbReference type="Proteomes" id="UP000549616"/>
    </source>
</evidence>
<keyword evidence="3" id="KW-1185">Reference proteome</keyword>
<evidence type="ECO:0000256" key="1">
    <source>
        <dbReference type="SAM" id="MobiDB-lite"/>
    </source>
</evidence>
<name>A0A853B5P8_9PSEU</name>
<sequence>MRRKPGTSSRHRSVRVVVLALLLLSLVTPTTDVVHPHVTDHVAVLAAEPLPHVTATALPAADLPPVVVTEPPRGLTQTPPPPAGPAPSADPGTAFGARAPPSR</sequence>
<dbReference type="Proteomes" id="UP000549616">
    <property type="component" value="Unassembled WGS sequence"/>
</dbReference>
<dbReference type="AlphaFoldDB" id="A0A853B5P8"/>
<organism evidence="2 3">
    <name type="scientific">Amycolatopsis endophytica</name>
    <dbReference type="NCBI Taxonomy" id="860233"/>
    <lineage>
        <taxon>Bacteria</taxon>
        <taxon>Bacillati</taxon>
        <taxon>Actinomycetota</taxon>
        <taxon>Actinomycetes</taxon>
        <taxon>Pseudonocardiales</taxon>
        <taxon>Pseudonocardiaceae</taxon>
        <taxon>Amycolatopsis</taxon>
    </lineage>
</organism>
<comment type="caution">
    <text evidence="2">The sequence shown here is derived from an EMBL/GenBank/DDBJ whole genome shotgun (WGS) entry which is preliminary data.</text>
</comment>
<feature type="compositionally biased region" description="Low complexity" evidence="1">
    <location>
        <begin position="64"/>
        <end position="77"/>
    </location>
</feature>
<reference evidence="2 3" key="1">
    <citation type="submission" date="2020-07" db="EMBL/GenBank/DDBJ databases">
        <title>Sequencing the genomes of 1000 actinobacteria strains.</title>
        <authorList>
            <person name="Klenk H.-P."/>
        </authorList>
    </citation>
    <scope>NUCLEOTIDE SEQUENCE [LARGE SCALE GENOMIC DNA]</scope>
    <source>
        <strain evidence="2 3">DSM 104006</strain>
    </source>
</reference>
<dbReference type="EMBL" id="JACCFK010000001">
    <property type="protein sequence ID" value="NYI90061.1"/>
    <property type="molecule type" value="Genomic_DNA"/>
</dbReference>
<protein>
    <submittedName>
        <fullName evidence="2">Uncharacterized protein</fullName>
    </submittedName>
</protein>